<keyword evidence="1" id="KW-0969">Cilium</keyword>
<keyword evidence="1" id="KW-0282">Flagellum</keyword>
<dbReference type="Proteomes" id="UP000219514">
    <property type="component" value="Unassembled WGS sequence"/>
</dbReference>
<dbReference type="OrthoDB" id="9799862at2"/>
<protein>
    <submittedName>
        <fullName evidence="1">Flagellar protein FlbD</fullName>
    </submittedName>
</protein>
<keyword evidence="2" id="KW-1185">Reference proteome</keyword>
<proteinExistence type="predicted"/>
<dbReference type="EMBL" id="OBDO01000001">
    <property type="protein sequence ID" value="SNX94300.1"/>
    <property type="molecule type" value="Genomic_DNA"/>
</dbReference>
<dbReference type="PANTHER" id="PTHR39185">
    <property type="entry name" value="SWARMING MOTILITY PROTEIN SWRD"/>
    <property type="match status" value="1"/>
</dbReference>
<name>A0A285E5Q1_9ACTN</name>
<dbReference type="RefSeq" id="WP_097203452.1">
    <property type="nucleotide sequence ID" value="NZ_JACHXB010000001.1"/>
</dbReference>
<gene>
    <name evidence="1" type="ORF">SAMN06893097_10190</name>
</gene>
<dbReference type="AlphaFoldDB" id="A0A285E5Q1"/>
<accession>A0A285E5Q1</accession>
<dbReference type="PANTHER" id="PTHR39185:SF1">
    <property type="entry name" value="SWARMING MOTILITY PROTEIN SWRD"/>
    <property type="match status" value="1"/>
</dbReference>
<keyword evidence="1" id="KW-0966">Cell projection</keyword>
<sequence length="97" mass="10604">MIGLTRRTGDLCRLDPDHIERVEAHPDTVVHLTDGARYCVLETVDQIVARIREDRAAVIAACYVLDRGEDADPMGLGRIPVAPEAHGPAPAIPLRRS</sequence>
<evidence type="ECO:0000313" key="1">
    <source>
        <dbReference type="EMBL" id="SNX94300.1"/>
    </source>
</evidence>
<dbReference type="InterPro" id="IPR009384">
    <property type="entry name" value="SwrD-like"/>
</dbReference>
<evidence type="ECO:0000313" key="2">
    <source>
        <dbReference type="Proteomes" id="UP000219514"/>
    </source>
</evidence>
<organism evidence="1 2">
    <name type="scientific">Geodermatophilus sabuli</name>
    <dbReference type="NCBI Taxonomy" id="1564158"/>
    <lineage>
        <taxon>Bacteria</taxon>
        <taxon>Bacillati</taxon>
        <taxon>Actinomycetota</taxon>
        <taxon>Actinomycetes</taxon>
        <taxon>Geodermatophilales</taxon>
        <taxon>Geodermatophilaceae</taxon>
        <taxon>Geodermatophilus</taxon>
    </lineage>
</organism>
<reference evidence="1 2" key="1">
    <citation type="submission" date="2017-09" db="EMBL/GenBank/DDBJ databases">
        <authorList>
            <person name="Ehlers B."/>
            <person name="Leendertz F.H."/>
        </authorList>
    </citation>
    <scope>NUCLEOTIDE SEQUENCE [LARGE SCALE GENOMIC DNA]</scope>
    <source>
        <strain evidence="1 2">DSM 46844</strain>
    </source>
</reference>
<dbReference type="Pfam" id="PF06289">
    <property type="entry name" value="FlbD"/>
    <property type="match status" value="1"/>
</dbReference>